<dbReference type="EMBL" id="CP075869">
    <property type="protein sequence ID" value="QYT03810.1"/>
    <property type="molecule type" value="Genomic_DNA"/>
</dbReference>
<sequence length="648" mass="73315">MASDTLDIVEVGPFVAASGDEGTAIEEAAAPKEARSNLKRMAAISVWNSVLLHVNEILLPGFARHHIGRMAKSVAPGLRVEVQTAWGSRIPSTIILRLQIRNGDEISDFAVINLPMGQTKLPLTTEYLDATDESLMKDTFPDPRMDHFGAAHSRFRNQDLKYFKTIEPTAEISSFIKHTSTTVVRVTAAVEVHEFTIMYPKQFWDHIHRLPASLQRVAKNIKSLFDSMNPEEQVSLQVTFPYSPNWEKDWHVFFTDERKVNAEVLDIASLCNGHVEDLDFSKMLSNRSEWTPKTNDEEEYGMFGTHLPTAYLMAVSLKSVRDFLPDIGTTVNVFLRDIAQNGYTLPKPQTSKGETYLIASSITSSLFNADWKADQQIGHKFGFDHPDRAELVTELFPSMAAVELEPYLPMPAKDDPQHQEARKVAAYLRQHIDEDYKERFWRVHSWLRPRLCVAPRTGYHEPYSGHRLALPPGVSADVALFYVEVPRQRDWPRDLKKPPMRVDIPDMSPPNDLQSFLANAFENKDEVIRAEIRYSFDAELYEEEGLALSLKRSLDSTHMADDWLKSLVKASDLPKTDRTDLSQGQSDNGMTVEDQTEATMYEGEAYNLTMSFAKSLSSRPAAQDSVTRTPQLKQMAEVEANSREGVCD</sequence>
<evidence type="ECO:0000313" key="2">
    <source>
        <dbReference type="EMBL" id="QYT03810.1"/>
    </source>
</evidence>
<evidence type="ECO:0000256" key="1">
    <source>
        <dbReference type="SAM" id="MobiDB-lite"/>
    </source>
</evidence>
<reference evidence="2 3" key="1">
    <citation type="journal article" date="2021" name="BMC Genomics">
        <title>Telomere-to-telomere genome assembly of asparaginase-producing Trichoderma simmonsii.</title>
        <authorList>
            <person name="Chung D."/>
            <person name="Kwon Y.M."/>
            <person name="Yang Y."/>
        </authorList>
    </citation>
    <scope>NUCLEOTIDE SEQUENCE [LARGE SCALE GENOMIC DNA]</scope>
    <source>
        <strain evidence="2 3">GH-Sj1</strain>
    </source>
</reference>
<proteinExistence type="predicted"/>
<organism evidence="2 3">
    <name type="scientific">Trichoderma simmonsii</name>
    <dbReference type="NCBI Taxonomy" id="1491479"/>
    <lineage>
        <taxon>Eukaryota</taxon>
        <taxon>Fungi</taxon>
        <taxon>Dikarya</taxon>
        <taxon>Ascomycota</taxon>
        <taxon>Pezizomycotina</taxon>
        <taxon>Sordariomycetes</taxon>
        <taxon>Hypocreomycetidae</taxon>
        <taxon>Hypocreales</taxon>
        <taxon>Hypocreaceae</taxon>
        <taxon>Trichoderma</taxon>
    </lineage>
</organism>
<keyword evidence="3" id="KW-1185">Reference proteome</keyword>
<feature type="region of interest" description="Disordered" evidence="1">
    <location>
        <begin position="574"/>
        <end position="593"/>
    </location>
</feature>
<feature type="compositionally biased region" description="Polar residues" evidence="1">
    <location>
        <begin position="619"/>
        <end position="632"/>
    </location>
</feature>
<dbReference type="AlphaFoldDB" id="A0A8G0LMZ5"/>
<name>A0A8G0LMZ5_9HYPO</name>
<gene>
    <name evidence="2" type="ORF">H0G86_010759</name>
</gene>
<dbReference type="Proteomes" id="UP000826661">
    <property type="component" value="Chromosome VI"/>
</dbReference>
<feature type="region of interest" description="Disordered" evidence="1">
    <location>
        <begin position="619"/>
        <end position="648"/>
    </location>
</feature>
<protein>
    <submittedName>
        <fullName evidence="2">Uncharacterized protein</fullName>
    </submittedName>
</protein>
<evidence type="ECO:0000313" key="3">
    <source>
        <dbReference type="Proteomes" id="UP000826661"/>
    </source>
</evidence>
<accession>A0A8G0LMZ5</accession>